<protein>
    <submittedName>
        <fullName evidence="2">Uncharacterized protein</fullName>
    </submittedName>
</protein>
<evidence type="ECO:0000313" key="1">
    <source>
        <dbReference type="EMBL" id="MEI2457232.1"/>
    </source>
</evidence>
<evidence type="ECO:0000313" key="2">
    <source>
        <dbReference type="EMBL" id="XCO76210.1"/>
    </source>
</evidence>
<reference evidence="2" key="2">
    <citation type="submission" date="2024-06" db="EMBL/GenBank/DDBJ databases">
        <authorList>
            <person name="Li S."/>
        </authorList>
    </citation>
    <scope>NUCLEOTIDE SEQUENCE</scope>
    <source>
        <strain evidence="2">SR10</strain>
    </source>
</reference>
<dbReference type="RefSeq" id="WP_064745960.1">
    <property type="nucleotide sequence ID" value="NZ_CP159925.1"/>
</dbReference>
<dbReference type="Proteomes" id="UP001387215">
    <property type="component" value="Unassembled WGS sequence"/>
</dbReference>
<name>A0AAU8MUS0_9GAMM</name>
<dbReference type="EMBL" id="CP159925">
    <property type="protein sequence ID" value="XCO76210.1"/>
    <property type="molecule type" value="Genomic_DNA"/>
</dbReference>
<accession>A0AAU8MUS0</accession>
<sequence>MISAHTPETRDAFETFLRSLAEGSATQQDWRRFTIAQYQDPALELARVALVRASQHQPQMPTESAKVQALADEIGRRFNA</sequence>
<keyword evidence="3" id="KW-1185">Reference proteome</keyword>
<gene>
    <name evidence="2" type="ORF">ABU614_05315</name>
    <name evidence="1" type="ORF">V2J18_21475</name>
</gene>
<proteinExistence type="predicted"/>
<evidence type="ECO:0000313" key="3">
    <source>
        <dbReference type="Proteomes" id="UP001387215"/>
    </source>
</evidence>
<dbReference type="AlphaFoldDB" id="A0AAU8MUS0"/>
<dbReference type="EMBL" id="JBANDL010000002">
    <property type="protein sequence ID" value="MEI2457232.1"/>
    <property type="molecule type" value="Genomic_DNA"/>
</dbReference>
<reference evidence="1 3" key="1">
    <citation type="submission" date="2024-02" db="EMBL/GenBank/DDBJ databases">
        <title>Lysobacter Genome Sequencing and Mining.</title>
        <authorList>
            <person name="Bierman J."/>
            <person name="Walker M.C."/>
        </authorList>
    </citation>
    <scope>NUCLEOTIDE SEQUENCE [LARGE SCALE GENOMIC DNA]</scope>
    <source>
        <strain evidence="1 3">PB6250</strain>
    </source>
</reference>
<organism evidence="2">
    <name type="scientific">Lysobacter firmicutimachus</name>
    <dbReference type="NCBI Taxonomy" id="1792846"/>
    <lineage>
        <taxon>Bacteria</taxon>
        <taxon>Pseudomonadati</taxon>
        <taxon>Pseudomonadota</taxon>
        <taxon>Gammaproteobacteria</taxon>
        <taxon>Lysobacterales</taxon>
        <taxon>Lysobacteraceae</taxon>
        <taxon>Lysobacter</taxon>
    </lineage>
</organism>